<evidence type="ECO:0008006" key="3">
    <source>
        <dbReference type="Google" id="ProtNLM"/>
    </source>
</evidence>
<dbReference type="Proteomes" id="UP001597214">
    <property type="component" value="Unassembled WGS sequence"/>
</dbReference>
<reference evidence="2" key="1">
    <citation type="journal article" date="2019" name="Int. J. Syst. Evol. Microbiol.">
        <title>The Global Catalogue of Microorganisms (GCM) 10K type strain sequencing project: providing services to taxonomists for standard genome sequencing and annotation.</title>
        <authorList>
            <consortium name="The Broad Institute Genomics Platform"/>
            <consortium name="The Broad Institute Genome Sequencing Center for Infectious Disease"/>
            <person name="Wu L."/>
            <person name="Ma J."/>
        </authorList>
    </citation>
    <scope>NUCLEOTIDE SEQUENCE [LARGE SCALE GENOMIC DNA]</scope>
    <source>
        <strain evidence="2">CCUG 49339</strain>
    </source>
</reference>
<accession>A0ABW4LVW9</accession>
<dbReference type="EMBL" id="JBHUEM010000046">
    <property type="protein sequence ID" value="MFD1738743.1"/>
    <property type="molecule type" value="Genomic_DNA"/>
</dbReference>
<comment type="caution">
    <text evidence="1">The sequence shown here is derived from an EMBL/GenBank/DDBJ whole genome shotgun (WGS) entry which is preliminary data.</text>
</comment>
<dbReference type="RefSeq" id="WP_377929963.1">
    <property type="nucleotide sequence ID" value="NZ_JBHUEM010000046.1"/>
</dbReference>
<evidence type="ECO:0000313" key="1">
    <source>
        <dbReference type="EMBL" id="MFD1738743.1"/>
    </source>
</evidence>
<name>A0ABW4LVW9_9BACI</name>
<gene>
    <name evidence="1" type="ORF">ACFSCX_19690</name>
</gene>
<organism evidence="1 2">
    <name type="scientific">Bacillus salitolerans</name>
    <dbReference type="NCBI Taxonomy" id="1437434"/>
    <lineage>
        <taxon>Bacteria</taxon>
        <taxon>Bacillati</taxon>
        <taxon>Bacillota</taxon>
        <taxon>Bacilli</taxon>
        <taxon>Bacillales</taxon>
        <taxon>Bacillaceae</taxon>
        <taxon>Bacillus</taxon>
    </lineage>
</organism>
<keyword evidence="2" id="KW-1185">Reference proteome</keyword>
<protein>
    <recommendedName>
        <fullName evidence="3">YfhE family protein</fullName>
    </recommendedName>
</protein>
<sequence>MAQRNEEQYRVVKGQKAKKAGFEVGYEYTTGNETGKQKKKE</sequence>
<evidence type="ECO:0000313" key="2">
    <source>
        <dbReference type="Proteomes" id="UP001597214"/>
    </source>
</evidence>
<proteinExistence type="predicted"/>